<reference evidence="1 2" key="1">
    <citation type="journal article" date="2017" name="ISME J.">
        <title>Energy and carbon metabolisms in a deep terrestrial subsurface fluid microbial community.</title>
        <authorList>
            <person name="Momper L."/>
            <person name="Jungbluth S.P."/>
            <person name="Lee M.D."/>
            <person name="Amend J.P."/>
        </authorList>
    </citation>
    <scope>NUCLEOTIDE SEQUENCE [LARGE SCALE GENOMIC DNA]</scope>
    <source>
        <strain evidence="1">SURF_29</strain>
    </source>
</reference>
<dbReference type="EMBL" id="QZJW01000007">
    <property type="protein sequence ID" value="RJO61907.1"/>
    <property type="molecule type" value="Genomic_DNA"/>
</dbReference>
<dbReference type="SUPFAM" id="SSF56281">
    <property type="entry name" value="Metallo-hydrolase/oxidoreductase"/>
    <property type="match status" value="1"/>
</dbReference>
<evidence type="ECO:0008006" key="3">
    <source>
        <dbReference type="Google" id="ProtNLM"/>
    </source>
</evidence>
<dbReference type="AlphaFoldDB" id="A0A419DFN9"/>
<protein>
    <recommendedName>
        <fullName evidence="3">MBL fold metallo-hydrolase</fullName>
    </recommendedName>
</protein>
<name>A0A419DFN9_9BACT</name>
<dbReference type="PANTHER" id="PTHR39189:SF1">
    <property type="entry name" value="UPF0173 METAL-DEPENDENT HYDROLASE YTKL"/>
    <property type="match status" value="1"/>
</dbReference>
<sequence length="210" mass="23122">MEISYFGQSCFKVVGKGVTAVIDPYSPKLGLKLPKVDTDVLMVSHDHYDHNYKEGIKGDYLLLDSPGEYEVKGCFFQGIPSFHDDKQGAERGANTIFTMEIDGIHICHLGDLGTELDNEQLELADGVDILMIPVGGTYTIDAKTAVKVINDISPKIVIPMHYKLSGSAETALASLDKFLGEIGEEPETMEKLKIMKKDLPEEMKVVVLKS</sequence>
<accession>A0A419DFN9</accession>
<dbReference type="Proteomes" id="UP000285655">
    <property type="component" value="Unassembled WGS sequence"/>
</dbReference>
<organism evidence="1 2">
    <name type="scientific">candidate division WS5 bacterium</name>
    <dbReference type="NCBI Taxonomy" id="2093353"/>
    <lineage>
        <taxon>Bacteria</taxon>
        <taxon>candidate division WS5</taxon>
    </lineage>
</organism>
<dbReference type="InterPro" id="IPR036866">
    <property type="entry name" value="RibonucZ/Hydroxyglut_hydro"/>
</dbReference>
<evidence type="ECO:0000313" key="1">
    <source>
        <dbReference type="EMBL" id="RJO61907.1"/>
    </source>
</evidence>
<comment type="caution">
    <text evidence="1">The sequence shown here is derived from an EMBL/GenBank/DDBJ whole genome shotgun (WGS) entry which is preliminary data.</text>
</comment>
<dbReference type="Pfam" id="PF13483">
    <property type="entry name" value="Lactamase_B_3"/>
    <property type="match status" value="1"/>
</dbReference>
<proteinExistence type="predicted"/>
<evidence type="ECO:0000313" key="2">
    <source>
        <dbReference type="Proteomes" id="UP000285655"/>
    </source>
</evidence>
<dbReference type="PANTHER" id="PTHR39189">
    <property type="entry name" value="UPF0173 METAL-DEPENDENT HYDROLASE YTKL"/>
    <property type="match status" value="1"/>
</dbReference>
<dbReference type="Gene3D" id="3.60.15.10">
    <property type="entry name" value="Ribonuclease Z/Hydroxyacylglutathione hydrolase-like"/>
    <property type="match status" value="1"/>
</dbReference>
<gene>
    <name evidence="1" type="ORF">C4544_01315</name>
</gene>